<keyword evidence="3" id="KW-0809">Transit peptide</keyword>
<dbReference type="PANTHER" id="PTHR43602">
    <property type="match status" value="1"/>
</dbReference>
<comment type="function">
    <text evidence="5">May play a role in fatty acid biosynthesis and insulin sensitivity.</text>
</comment>
<evidence type="ECO:0000256" key="1">
    <source>
        <dbReference type="ARBA" id="ARBA00005254"/>
    </source>
</evidence>
<dbReference type="KEGG" id="ncu:F0U83_06320"/>
<keyword evidence="7" id="KW-0456">Lyase</keyword>
<dbReference type="InterPro" id="IPR014748">
    <property type="entry name" value="Enoyl-CoA_hydra_C"/>
</dbReference>
<evidence type="ECO:0000256" key="2">
    <source>
        <dbReference type="ARBA" id="ARBA00022832"/>
    </source>
</evidence>
<evidence type="ECO:0000256" key="5">
    <source>
        <dbReference type="ARBA" id="ARBA00037410"/>
    </source>
</evidence>
<dbReference type="InterPro" id="IPR052377">
    <property type="entry name" value="Mitochondrial_ECH-domain"/>
</dbReference>
<dbReference type="PANTHER" id="PTHR43602:SF1">
    <property type="entry name" value="ENOYL-COA HYDRATASE DOMAIN-CONTAINING PROTEIN 3, MITOCHONDRIAL"/>
    <property type="match status" value="1"/>
</dbReference>
<dbReference type="Gene3D" id="3.90.226.10">
    <property type="entry name" value="2-enoyl-CoA Hydratase, Chain A, domain 1"/>
    <property type="match status" value="1"/>
</dbReference>
<accession>A0A5P1R9R2</accession>
<dbReference type="OrthoDB" id="9807606at2"/>
<dbReference type="InterPro" id="IPR029045">
    <property type="entry name" value="ClpP/crotonase-like_dom_sf"/>
</dbReference>
<dbReference type="Proteomes" id="UP000324760">
    <property type="component" value="Chromosome"/>
</dbReference>
<dbReference type="EMBL" id="CP043869">
    <property type="protein sequence ID" value="QEQ96348.1"/>
    <property type="molecule type" value="Genomic_DNA"/>
</dbReference>
<evidence type="ECO:0000256" key="3">
    <source>
        <dbReference type="ARBA" id="ARBA00022946"/>
    </source>
</evidence>
<keyword evidence="2" id="KW-0276">Fatty acid metabolism</keyword>
<evidence type="ECO:0000313" key="7">
    <source>
        <dbReference type="EMBL" id="QEQ96348.1"/>
    </source>
</evidence>
<proteinExistence type="inferred from homology"/>
<dbReference type="GO" id="GO:0016836">
    <property type="term" value="F:hydro-lyase activity"/>
    <property type="evidence" value="ECO:0007669"/>
    <property type="project" value="TreeGrafter"/>
</dbReference>
<dbReference type="InterPro" id="IPR001753">
    <property type="entry name" value="Enoyl-CoA_hydra/iso"/>
</dbReference>
<sequence>MKEFIQRRDKNGVAYLTLCRPSAYNSLSMALMQQLFETLDEIETDLSIRTVVIKGDGKGFCAGHDLKEMLDAGEESFYQLTFETCYKVMQKITSLPIPVIAQVHGVATAAGCQLVASCDLAYAADNARFGTPGVNIGLFCSTPMVALSRAVMPKHSMEMLLTGKLISAARAESMGLINAVVPENSLEQEVEAVASLVASKSRHTLAVGKRAFYQQKDQSLADAYIHCSQIMVSNMLSEDAQEGIDAFIAKRQPVWKHC</sequence>
<keyword evidence="4" id="KW-0443">Lipid metabolism</keyword>
<dbReference type="Pfam" id="PF00378">
    <property type="entry name" value="ECH_1"/>
    <property type="match status" value="1"/>
</dbReference>
<protein>
    <recommendedName>
        <fullName evidence="6">Enoyl-CoA hydratase domain-containing protein 3, mitochondrial</fullName>
    </recommendedName>
</protein>
<evidence type="ECO:0000313" key="8">
    <source>
        <dbReference type="Proteomes" id="UP000324760"/>
    </source>
</evidence>
<comment type="similarity">
    <text evidence="1">Belongs to the enoyl-CoA hydratase/isomerase family.</text>
</comment>
<dbReference type="SUPFAM" id="SSF52096">
    <property type="entry name" value="ClpP/crotonase"/>
    <property type="match status" value="1"/>
</dbReference>
<dbReference type="Gene3D" id="1.10.12.10">
    <property type="entry name" value="Lyase 2-enoyl-coa Hydratase, Chain A, domain 2"/>
    <property type="match status" value="1"/>
</dbReference>
<gene>
    <name evidence="7" type="ORF">F0U83_06320</name>
</gene>
<dbReference type="GO" id="GO:0006631">
    <property type="term" value="P:fatty acid metabolic process"/>
    <property type="evidence" value="ECO:0007669"/>
    <property type="project" value="UniProtKB-KW"/>
</dbReference>
<dbReference type="NCBIfam" id="NF006008">
    <property type="entry name" value="PRK08139.1"/>
    <property type="match status" value="1"/>
</dbReference>
<evidence type="ECO:0000256" key="6">
    <source>
        <dbReference type="ARBA" id="ARBA00040545"/>
    </source>
</evidence>
<organism evidence="7 8">
    <name type="scientific">Neptunomonas concharum</name>
    <dbReference type="NCBI Taxonomy" id="1031538"/>
    <lineage>
        <taxon>Bacteria</taxon>
        <taxon>Pseudomonadati</taxon>
        <taxon>Pseudomonadota</taxon>
        <taxon>Gammaproteobacteria</taxon>
        <taxon>Oceanospirillales</taxon>
        <taxon>Oceanospirillaceae</taxon>
        <taxon>Neptunomonas</taxon>
    </lineage>
</organism>
<keyword evidence="8" id="KW-1185">Reference proteome</keyword>
<dbReference type="AlphaFoldDB" id="A0A5P1R9R2"/>
<name>A0A5P1R9R2_9GAMM</name>
<dbReference type="RefSeq" id="WP_138988529.1">
    <property type="nucleotide sequence ID" value="NZ_CP043869.1"/>
</dbReference>
<dbReference type="CDD" id="cd06558">
    <property type="entry name" value="crotonase-like"/>
    <property type="match status" value="1"/>
</dbReference>
<reference evidence="7 8" key="1">
    <citation type="journal article" date="2019" name="Biochem. Eng. J.">
        <title>Metabolic engineering of the marine bacteria Neptunomonas concharum for the production of acetoin and meso-2,3-butanediol from acetate.</title>
        <authorList>
            <person name="Li W."/>
            <person name="Pu N."/>
            <person name="Liu C.-X."/>
            <person name="Yuan Q.-P."/>
            <person name="Li Z.-J."/>
        </authorList>
    </citation>
    <scope>NUCLEOTIDE SEQUENCE [LARGE SCALE GENOMIC DNA]</scope>
    <source>
        <strain evidence="7 8">JCM17730</strain>
    </source>
</reference>
<evidence type="ECO:0000256" key="4">
    <source>
        <dbReference type="ARBA" id="ARBA00023098"/>
    </source>
</evidence>